<dbReference type="AlphaFoldDB" id="A0A848LBI7"/>
<dbReference type="InterPro" id="IPR003439">
    <property type="entry name" value="ABC_transporter-like_ATP-bd"/>
</dbReference>
<name>A0A848LBI7_9BACT</name>
<evidence type="ECO:0000313" key="8">
    <source>
        <dbReference type="Proteomes" id="UP000518300"/>
    </source>
</evidence>
<dbReference type="PROSITE" id="PS00211">
    <property type="entry name" value="ABC_TRANSPORTER_1"/>
    <property type="match status" value="2"/>
</dbReference>
<evidence type="ECO:0000256" key="4">
    <source>
        <dbReference type="ARBA" id="ARBA00061551"/>
    </source>
</evidence>
<dbReference type="CDD" id="cd03221">
    <property type="entry name" value="ABCF_EF-3"/>
    <property type="match status" value="2"/>
</dbReference>
<dbReference type="GO" id="GO:0005524">
    <property type="term" value="F:ATP binding"/>
    <property type="evidence" value="ECO:0007669"/>
    <property type="project" value="UniProtKB-KW"/>
</dbReference>
<dbReference type="InterPro" id="IPR027417">
    <property type="entry name" value="P-loop_NTPase"/>
</dbReference>
<proteinExistence type="inferred from homology"/>
<dbReference type="PANTHER" id="PTHR19211:SF14">
    <property type="entry name" value="ATP-BINDING CASSETTE SUB-FAMILY F MEMBER 1"/>
    <property type="match status" value="1"/>
</dbReference>
<evidence type="ECO:0000259" key="6">
    <source>
        <dbReference type="PROSITE" id="PS50893"/>
    </source>
</evidence>
<dbReference type="InterPro" id="IPR050611">
    <property type="entry name" value="ABCF"/>
</dbReference>
<dbReference type="PANTHER" id="PTHR19211">
    <property type="entry name" value="ATP-BINDING TRANSPORT PROTEIN-RELATED"/>
    <property type="match status" value="1"/>
</dbReference>
<dbReference type="SUPFAM" id="SSF52540">
    <property type="entry name" value="P-loop containing nucleoside triphosphate hydrolases"/>
    <property type="match status" value="2"/>
</dbReference>
<dbReference type="InterPro" id="IPR017871">
    <property type="entry name" value="ABC_transporter-like_CS"/>
</dbReference>
<feature type="domain" description="ABC transporter" evidence="6">
    <location>
        <begin position="325"/>
        <end position="539"/>
    </location>
</feature>
<dbReference type="EMBL" id="JABBJJ010000054">
    <property type="protein sequence ID" value="NMO16017.1"/>
    <property type="molecule type" value="Genomic_DNA"/>
</dbReference>
<dbReference type="GO" id="GO:0016887">
    <property type="term" value="F:ATP hydrolysis activity"/>
    <property type="evidence" value="ECO:0007669"/>
    <property type="project" value="InterPro"/>
</dbReference>
<sequence length="540" mass="59687">MIRLDNIGKQNGQQILFIEASAALHKGEKVGLVGPNGAGKTTLFRMITGQEQPDEGQVAVDRGVTIGYFSQDVGEMKGRSAASEVMDGAGPVSTVAAELKALEAAMGDPDQSDNMEKLVERYGVVQGRFEELGGYALEGRAREILAGLGFSQEMMDGDVGALSGGWKMRVALARILLMRPDAMLLDEPSNHLDLESLIWLEEFLKGYEGALLMTSHDREFMNRIVNKVIEIDAGSLNTYTGNYDFYEQQRAMNEKQQQAQFERQQAMLAKELKFIERFKARASHAAQVQSRVKKLEKIERVEPPKRRQTVMFEFQPAPRSGEDVVSLKNVCKAYGKRTIYDGLDFLVRRTERWCVMGVNGAGKSTLLKLVTGSTQPDEGTVALGGSVKMGYFAQHAMDLLDGERTVFQSLEDAFPRAGQGSLRALAGCFGFSGDEVEKKCRVLSGGEKARLVMAKMLYDPPNFLVLDEPTNHLDMATKEMLITALSRYEGTMLFVSHDRHFLGALSNRVLELTPEGIHQYGGGYTEYVARTGHEAPGLRN</sequence>
<evidence type="ECO:0000256" key="3">
    <source>
        <dbReference type="ARBA" id="ARBA00022840"/>
    </source>
</evidence>
<dbReference type="Proteomes" id="UP000518300">
    <property type="component" value="Unassembled WGS sequence"/>
</dbReference>
<evidence type="ECO:0000256" key="1">
    <source>
        <dbReference type="ARBA" id="ARBA00022737"/>
    </source>
</evidence>
<dbReference type="Pfam" id="PF00005">
    <property type="entry name" value="ABC_tran"/>
    <property type="match status" value="2"/>
</dbReference>
<dbReference type="InterPro" id="IPR032781">
    <property type="entry name" value="ABC_tran_Xtn"/>
</dbReference>
<evidence type="ECO:0000256" key="2">
    <source>
        <dbReference type="ARBA" id="ARBA00022741"/>
    </source>
</evidence>
<keyword evidence="1" id="KW-0677">Repeat</keyword>
<keyword evidence="3 7" id="KW-0067">ATP-binding</keyword>
<evidence type="ECO:0000313" key="7">
    <source>
        <dbReference type="EMBL" id="NMO16017.1"/>
    </source>
</evidence>
<dbReference type="SMART" id="SM00382">
    <property type="entry name" value="AAA"/>
    <property type="match status" value="2"/>
</dbReference>
<dbReference type="FunFam" id="3.40.50.300:FF:000070">
    <property type="entry name" value="Putative ABC transporter ATP-binding component"/>
    <property type="match status" value="1"/>
</dbReference>
<dbReference type="FunFam" id="3.40.50.300:FF:000011">
    <property type="entry name" value="Putative ABC transporter ATP-binding component"/>
    <property type="match status" value="1"/>
</dbReference>
<dbReference type="InterPro" id="IPR003593">
    <property type="entry name" value="AAA+_ATPase"/>
</dbReference>
<comment type="similarity">
    <text evidence="4">Belongs to the ABC transporter superfamily. ABCF family. YbiT subfamily.</text>
</comment>
<reference evidence="7 8" key="1">
    <citation type="submission" date="2020-04" db="EMBL/GenBank/DDBJ databases">
        <title>Draft genome of Pyxidicoccus fallax type strain.</title>
        <authorList>
            <person name="Whitworth D.E."/>
        </authorList>
    </citation>
    <scope>NUCLEOTIDE SEQUENCE [LARGE SCALE GENOMIC DNA]</scope>
    <source>
        <strain evidence="7 8">DSM 14698</strain>
    </source>
</reference>
<dbReference type="Gene3D" id="3.40.50.300">
    <property type="entry name" value="P-loop containing nucleotide triphosphate hydrolases"/>
    <property type="match status" value="2"/>
</dbReference>
<evidence type="ECO:0000256" key="5">
    <source>
        <dbReference type="ARBA" id="ARBA00074044"/>
    </source>
</evidence>
<accession>A0A848LBI7</accession>
<dbReference type="RefSeq" id="WP_169345311.1">
    <property type="nucleotide sequence ID" value="NZ_JABBJJ010000054.1"/>
</dbReference>
<comment type="caution">
    <text evidence="7">The sequence shown here is derived from an EMBL/GenBank/DDBJ whole genome shotgun (WGS) entry which is preliminary data.</text>
</comment>
<keyword evidence="2" id="KW-0547">Nucleotide-binding</keyword>
<gene>
    <name evidence="7" type="ORF">HG543_14330</name>
</gene>
<dbReference type="Pfam" id="PF12848">
    <property type="entry name" value="ABC_tran_Xtn"/>
    <property type="match status" value="1"/>
</dbReference>
<organism evidence="7 8">
    <name type="scientific">Pyxidicoccus fallax</name>
    <dbReference type="NCBI Taxonomy" id="394095"/>
    <lineage>
        <taxon>Bacteria</taxon>
        <taxon>Pseudomonadati</taxon>
        <taxon>Myxococcota</taxon>
        <taxon>Myxococcia</taxon>
        <taxon>Myxococcales</taxon>
        <taxon>Cystobacterineae</taxon>
        <taxon>Myxococcaceae</taxon>
        <taxon>Pyxidicoccus</taxon>
    </lineage>
</organism>
<keyword evidence="8" id="KW-1185">Reference proteome</keyword>
<feature type="domain" description="ABC transporter" evidence="6">
    <location>
        <begin position="2"/>
        <end position="258"/>
    </location>
</feature>
<protein>
    <recommendedName>
        <fullName evidence="5">Probable ATP-binding protein YbiT</fullName>
    </recommendedName>
</protein>
<dbReference type="PROSITE" id="PS50893">
    <property type="entry name" value="ABC_TRANSPORTER_2"/>
    <property type="match status" value="2"/>
</dbReference>